<dbReference type="PANTHER" id="PTHR30461:SF23">
    <property type="entry name" value="DNA RECOMBINASE-RELATED"/>
    <property type="match status" value="1"/>
</dbReference>
<organism evidence="4 5">
    <name type="scientific">Gordonia otitidis (strain DSM 44809 / CCUG 52243 / JCM 12355 / NBRC 100426 / IFM 10032)</name>
    <dbReference type="NCBI Taxonomy" id="1108044"/>
    <lineage>
        <taxon>Bacteria</taxon>
        <taxon>Bacillati</taxon>
        <taxon>Actinomycetota</taxon>
        <taxon>Actinomycetes</taxon>
        <taxon>Mycobacteriales</taxon>
        <taxon>Gordoniaceae</taxon>
        <taxon>Gordonia</taxon>
    </lineage>
</organism>
<feature type="domain" description="Recombinase" evidence="3">
    <location>
        <begin position="183"/>
        <end position="302"/>
    </location>
</feature>
<dbReference type="EMBL" id="BAFB01000063">
    <property type="protein sequence ID" value="GAB33361.1"/>
    <property type="molecule type" value="Genomic_DNA"/>
</dbReference>
<dbReference type="Proteomes" id="UP000005038">
    <property type="component" value="Unassembled WGS sequence"/>
</dbReference>
<dbReference type="InterPro" id="IPR006119">
    <property type="entry name" value="Resolv_N"/>
</dbReference>
<evidence type="ECO:0000256" key="1">
    <source>
        <dbReference type="SAM" id="MobiDB-lite"/>
    </source>
</evidence>
<dbReference type="InterPro" id="IPR038109">
    <property type="entry name" value="DNA_bind_recomb_sf"/>
</dbReference>
<dbReference type="AlphaFoldDB" id="H5TIQ3"/>
<sequence length="499" mass="54207">MLVVEPCDSIGGPEGGVARSLDEQGGERMSGAAVYLRISQDRTGLQAGIRRQQEDCAAHAVKLGFTDPQVFIDNDVSAFDGGRRNGYDALVAQVRAGVTHVIVWHVDRLYRQPRELEDLIDLVDQHPVRIEAVRGGGFNLNTTEGRLMARQLVAIAAYESGHKSDRVKRANKHLAEQGAWHGPARYGYGPGGVLIPEQAAVIRQMADRFLAGESLRSITAWLNRSGIPPLRAGTGTSGLWHPYTVRSVLSSARISGQRAYAPDTRADPAGGREILGPGDWEPIIAPEETARIRAILADPTRRRTTPARPTLLGGIARCGKCGAGLTITGKLSATGNSQRYACQKDPSRPERGGLSINAAHLDAYVTERILHRLTHPRAGADSASTIGLLRQIVEIDARIGQLDQDYQDRLITRREHRTGVEAATGALHDTERRLVAANGAIALYAAPIGNRQALEAWWDALDVTDRRAVVTTLIARLRIAPGRPGRRFDSGRVRISYPP</sequence>
<feature type="domain" description="Resolvase/invertase-type recombinase catalytic" evidence="2">
    <location>
        <begin position="31"/>
        <end position="178"/>
    </location>
</feature>
<evidence type="ECO:0000259" key="3">
    <source>
        <dbReference type="PROSITE" id="PS51737"/>
    </source>
</evidence>
<dbReference type="PANTHER" id="PTHR30461">
    <property type="entry name" value="DNA-INVERTASE FROM LAMBDOID PROPHAGE"/>
    <property type="match status" value="1"/>
</dbReference>
<dbReference type="Pfam" id="PF07508">
    <property type="entry name" value="Recombinase"/>
    <property type="match status" value="1"/>
</dbReference>
<gene>
    <name evidence="4" type="ORF">GOOTI_063_00320</name>
</gene>
<dbReference type="CDD" id="cd00338">
    <property type="entry name" value="Ser_Recombinase"/>
    <property type="match status" value="1"/>
</dbReference>
<dbReference type="SMART" id="SM00857">
    <property type="entry name" value="Resolvase"/>
    <property type="match status" value="1"/>
</dbReference>
<dbReference type="Pfam" id="PF13408">
    <property type="entry name" value="Zn_ribbon_recom"/>
    <property type="match status" value="1"/>
</dbReference>
<accession>H5TIQ3</accession>
<dbReference type="STRING" id="1108044.GOOTI_063_00320"/>
<dbReference type="SUPFAM" id="SSF53041">
    <property type="entry name" value="Resolvase-like"/>
    <property type="match status" value="1"/>
</dbReference>
<dbReference type="InterPro" id="IPR050639">
    <property type="entry name" value="SSR_resolvase"/>
</dbReference>
<dbReference type="PROSITE" id="PS51736">
    <property type="entry name" value="RECOMBINASES_3"/>
    <property type="match status" value="1"/>
</dbReference>
<dbReference type="InterPro" id="IPR036162">
    <property type="entry name" value="Resolvase-like_N_sf"/>
</dbReference>
<feature type="region of interest" description="Disordered" evidence="1">
    <location>
        <begin position="259"/>
        <end position="280"/>
    </location>
</feature>
<reference evidence="4" key="1">
    <citation type="submission" date="2012-02" db="EMBL/GenBank/DDBJ databases">
        <title>Whole genome shotgun sequence of Gordonia otitidis NBRC 100426.</title>
        <authorList>
            <person name="Yoshida I."/>
            <person name="Hosoyama A."/>
            <person name="Tsuchikane K."/>
            <person name="Katsumata H."/>
            <person name="Yamazaki S."/>
            <person name="Fujita N."/>
        </authorList>
    </citation>
    <scope>NUCLEOTIDE SEQUENCE [LARGE SCALE GENOMIC DNA]</scope>
    <source>
        <strain evidence="4">NBRC 100426</strain>
    </source>
</reference>
<dbReference type="Gene3D" id="3.40.50.1390">
    <property type="entry name" value="Resolvase, N-terminal catalytic domain"/>
    <property type="match status" value="1"/>
</dbReference>
<dbReference type="Gene3D" id="3.90.1750.20">
    <property type="entry name" value="Putative Large Serine Recombinase, Chain B, Domain 2"/>
    <property type="match status" value="1"/>
</dbReference>
<dbReference type="InterPro" id="IPR025827">
    <property type="entry name" value="Zn_ribbon_recom_dom"/>
</dbReference>
<dbReference type="Pfam" id="PF00239">
    <property type="entry name" value="Resolvase"/>
    <property type="match status" value="1"/>
</dbReference>
<comment type="caution">
    <text evidence="4">The sequence shown here is derived from an EMBL/GenBank/DDBJ whole genome shotgun (WGS) entry which is preliminary data.</text>
</comment>
<dbReference type="GO" id="GO:0000150">
    <property type="term" value="F:DNA strand exchange activity"/>
    <property type="evidence" value="ECO:0007669"/>
    <property type="project" value="InterPro"/>
</dbReference>
<name>H5TIQ3_GORO1</name>
<protein>
    <submittedName>
        <fullName evidence="4">Recombinase</fullName>
    </submittedName>
</protein>
<dbReference type="PROSITE" id="PS51737">
    <property type="entry name" value="RECOMBINASE_DNA_BIND"/>
    <property type="match status" value="1"/>
</dbReference>
<proteinExistence type="predicted"/>
<dbReference type="InterPro" id="IPR011109">
    <property type="entry name" value="DNA_bind_recombinase_dom"/>
</dbReference>
<evidence type="ECO:0000259" key="2">
    <source>
        <dbReference type="PROSITE" id="PS51736"/>
    </source>
</evidence>
<evidence type="ECO:0000313" key="5">
    <source>
        <dbReference type="Proteomes" id="UP000005038"/>
    </source>
</evidence>
<evidence type="ECO:0000313" key="4">
    <source>
        <dbReference type="EMBL" id="GAB33361.1"/>
    </source>
</evidence>
<dbReference type="OrthoDB" id="4500247at2"/>
<keyword evidence="5" id="KW-1185">Reference proteome</keyword>
<dbReference type="RefSeq" id="WP_007237618.1">
    <property type="nucleotide sequence ID" value="NZ_BAFB01000063.1"/>
</dbReference>
<dbReference type="GO" id="GO:0003677">
    <property type="term" value="F:DNA binding"/>
    <property type="evidence" value="ECO:0007669"/>
    <property type="project" value="InterPro"/>
</dbReference>